<dbReference type="InterPro" id="IPR009025">
    <property type="entry name" value="RBP11-like_dimer"/>
</dbReference>
<comment type="similarity">
    <text evidence="5">Belongs to the archaeal Rpo11/eukaryotic RPB11/RPC19 RNA polymerase subunit family.</text>
</comment>
<dbReference type="SUPFAM" id="SSF55257">
    <property type="entry name" value="RBP11-like subunits of RNA polymerase"/>
    <property type="match status" value="1"/>
</dbReference>
<dbReference type="EMBL" id="BEYU01000007">
    <property type="protein sequence ID" value="GBG24620.1"/>
    <property type="molecule type" value="Genomic_DNA"/>
</dbReference>
<evidence type="ECO:0000256" key="2">
    <source>
        <dbReference type="ARBA" id="ARBA00022478"/>
    </source>
</evidence>
<gene>
    <name evidence="8" type="ORF">FCC1311_008392</name>
</gene>
<dbReference type="GO" id="GO:0046983">
    <property type="term" value="F:protein dimerization activity"/>
    <property type="evidence" value="ECO:0007669"/>
    <property type="project" value="InterPro"/>
</dbReference>
<dbReference type="HAMAP" id="MF_00261">
    <property type="entry name" value="RNApol_arch_Rpo11"/>
    <property type="match status" value="1"/>
</dbReference>
<evidence type="ECO:0000256" key="4">
    <source>
        <dbReference type="ARBA" id="ARBA00023242"/>
    </source>
</evidence>
<protein>
    <submittedName>
        <fullName evidence="8">DNA-directed RNA polymerase II subunit RPB11</fullName>
    </submittedName>
</protein>
<evidence type="ECO:0000259" key="7">
    <source>
        <dbReference type="Pfam" id="PF13656"/>
    </source>
</evidence>
<dbReference type="CDD" id="cd06926">
    <property type="entry name" value="RNAP_II_RPB11"/>
    <property type="match status" value="1"/>
</dbReference>
<keyword evidence="6" id="KW-0175">Coiled coil</keyword>
<sequence>MNAPDREESVLLDETTEVKVGYKVDSKIVNSADFIFVKEDHTLGNMMRMYMRIALAKTSKSHRKLLEDATVRFAGYRHPHPLETLIEMKVRTDGSVTALDAIQNATTNLNKEIRLLEERFRDARDQYNESVGMM</sequence>
<dbReference type="PANTHER" id="PTHR13946">
    <property type="entry name" value="DNA-DIRECTED RNA POLYMERASE I,II,III"/>
    <property type="match status" value="1"/>
</dbReference>
<dbReference type="GO" id="GO:0003899">
    <property type="term" value="F:DNA-directed RNA polymerase activity"/>
    <property type="evidence" value="ECO:0007669"/>
    <property type="project" value="InterPro"/>
</dbReference>
<dbReference type="OrthoDB" id="10248581at2759"/>
<dbReference type="InterPro" id="IPR037685">
    <property type="entry name" value="RBP11"/>
</dbReference>
<keyword evidence="4" id="KW-0539">Nucleus</keyword>
<evidence type="ECO:0000256" key="1">
    <source>
        <dbReference type="ARBA" id="ARBA00004123"/>
    </source>
</evidence>
<dbReference type="InParanoid" id="A0A2R5G0T5"/>
<organism evidence="8 9">
    <name type="scientific">Hondaea fermentalgiana</name>
    <dbReference type="NCBI Taxonomy" id="2315210"/>
    <lineage>
        <taxon>Eukaryota</taxon>
        <taxon>Sar</taxon>
        <taxon>Stramenopiles</taxon>
        <taxon>Bigyra</taxon>
        <taxon>Labyrinthulomycetes</taxon>
        <taxon>Thraustochytrida</taxon>
        <taxon>Thraustochytriidae</taxon>
        <taxon>Hondaea</taxon>
    </lineage>
</organism>
<dbReference type="GO" id="GO:0005665">
    <property type="term" value="C:RNA polymerase II, core complex"/>
    <property type="evidence" value="ECO:0007669"/>
    <property type="project" value="InterPro"/>
</dbReference>
<accession>A0A2R5G0T5</accession>
<evidence type="ECO:0000313" key="8">
    <source>
        <dbReference type="EMBL" id="GBG24620.1"/>
    </source>
</evidence>
<dbReference type="GO" id="GO:0006366">
    <property type="term" value="P:transcription by RNA polymerase II"/>
    <property type="evidence" value="ECO:0007669"/>
    <property type="project" value="InterPro"/>
</dbReference>
<comment type="subcellular location">
    <subcellularLocation>
        <location evidence="1">Nucleus</location>
    </subcellularLocation>
</comment>
<dbReference type="Proteomes" id="UP000241890">
    <property type="component" value="Unassembled WGS sequence"/>
</dbReference>
<feature type="coiled-coil region" evidence="6">
    <location>
        <begin position="99"/>
        <end position="126"/>
    </location>
</feature>
<reference evidence="8 9" key="1">
    <citation type="submission" date="2017-12" db="EMBL/GenBank/DDBJ databases">
        <title>Sequencing, de novo assembly and annotation of complete genome of a new Thraustochytrid species, strain FCC1311.</title>
        <authorList>
            <person name="Sedici K."/>
            <person name="Godart F."/>
            <person name="Aiese Cigliano R."/>
            <person name="Sanseverino W."/>
            <person name="Barakat M."/>
            <person name="Ortet P."/>
            <person name="Marechal E."/>
            <person name="Cagnac O."/>
            <person name="Amato A."/>
        </authorList>
    </citation>
    <scope>NUCLEOTIDE SEQUENCE [LARGE SCALE GENOMIC DNA]</scope>
</reference>
<evidence type="ECO:0000256" key="3">
    <source>
        <dbReference type="ARBA" id="ARBA00023163"/>
    </source>
</evidence>
<proteinExistence type="inferred from homology"/>
<evidence type="ECO:0000256" key="6">
    <source>
        <dbReference type="SAM" id="Coils"/>
    </source>
</evidence>
<evidence type="ECO:0000256" key="5">
    <source>
        <dbReference type="ARBA" id="ARBA00025751"/>
    </source>
</evidence>
<dbReference type="InterPro" id="IPR022905">
    <property type="entry name" value="Rpo11-like"/>
</dbReference>
<dbReference type="Gene3D" id="3.30.1360.10">
    <property type="entry name" value="RNA polymerase, RBP11-like subunit"/>
    <property type="match status" value="1"/>
</dbReference>
<feature type="domain" description="DNA-directed RNA polymerase RBP11-like dimerisation" evidence="7">
    <location>
        <begin position="64"/>
        <end position="118"/>
    </location>
</feature>
<dbReference type="Pfam" id="PF13656">
    <property type="entry name" value="RNA_pol_L_2"/>
    <property type="match status" value="1"/>
</dbReference>
<evidence type="ECO:0000313" key="9">
    <source>
        <dbReference type="Proteomes" id="UP000241890"/>
    </source>
</evidence>
<keyword evidence="3" id="KW-0804">Transcription</keyword>
<keyword evidence="2 8" id="KW-0240">DNA-directed RNA polymerase</keyword>
<dbReference type="AlphaFoldDB" id="A0A2R5G0T5"/>
<dbReference type="PANTHER" id="PTHR13946:SF16">
    <property type="entry name" value="DNA-DIRECTED RNA POLYMERASE II SUBUNIT RPB11"/>
    <property type="match status" value="1"/>
</dbReference>
<dbReference type="InterPro" id="IPR036603">
    <property type="entry name" value="RBP11-like"/>
</dbReference>
<name>A0A2R5G0T5_9STRA</name>
<keyword evidence="9" id="KW-1185">Reference proteome</keyword>
<comment type="caution">
    <text evidence="8">The sequence shown here is derived from an EMBL/GenBank/DDBJ whole genome shotgun (WGS) entry which is preliminary data.</text>
</comment>
<dbReference type="FunCoup" id="A0A2R5G0T5">
    <property type="interactions" value="140"/>
</dbReference>